<dbReference type="RefSeq" id="XP_003656913.1">
    <property type="nucleotide sequence ID" value="XM_003656865.1"/>
</dbReference>
<dbReference type="KEGG" id="ttt:THITE_2171384"/>
<dbReference type="Proteomes" id="UP000008181">
    <property type="component" value="Chromosome 5"/>
</dbReference>
<accession>G2RCE2</accession>
<reference evidence="2 3" key="1">
    <citation type="journal article" date="2011" name="Nat. Biotechnol.">
        <title>Comparative genomic analysis of the thermophilic biomass-degrading fungi Myceliophthora thermophila and Thielavia terrestris.</title>
        <authorList>
            <person name="Berka R.M."/>
            <person name="Grigoriev I.V."/>
            <person name="Otillar R."/>
            <person name="Salamov A."/>
            <person name="Grimwood J."/>
            <person name="Reid I."/>
            <person name="Ishmael N."/>
            <person name="John T."/>
            <person name="Darmond C."/>
            <person name="Moisan M.-C."/>
            <person name="Henrissat B."/>
            <person name="Coutinho P.M."/>
            <person name="Lombard V."/>
            <person name="Natvig D.O."/>
            <person name="Lindquist E."/>
            <person name="Schmutz J."/>
            <person name="Lucas S."/>
            <person name="Harris P."/>
            <person name="Powlowski J."/>
            <person name="Bellemare A."/>
            <person name="Taylor D."/>
            <person name="Butler G."/>
            <person name="de Vries R.P."/>
            <person name="Allijn I.E."/>
            <person name="van den Brink J."/>
            <person name="Ushinsky S."/>
            <person name="Storms R."/>
            <person name="Powell A.J."/>
            <person name="Paulsen I.T."/>
            <person name="Elbourne L.D.H."/>
            <person name="Baker S.E."/>
            <person name="Magnuson J."/>
            <person name="LaBoissiere S."/>
            <person name="Clutterbuck A.J."/>
            <person name="Martinez D."/>
            <person name="Wogulis M."/>
            <person name="de Leon A.L."/>
            <person name="Rey M.W."/>
            <person name="Tsang A."/>
        </authorList>
    </citation>
    <scope>NUCLEOTIDE SEQUENCE [LARGE SCALE GENOMIC DNA]</scope>
    <source>
        <strain evidence="3">ATCC 38088 / NRRL 8126</strain>
    </source>
</reference>
<dbReference type="GeneID" id="11519572"/>
<evidence type="ECO:0000256" key="1">
    <source>
        <dbReference type="SAM" id="MobiDB-lite"/>
    </source>
</evidence>
<keyword evidence="3" id="KW-1185">Reference proteome</keyword>
<organism evidence="2 3">
    <name type="scientific">Thermothielavioides terrestris (strain ATCC 38088 / NRRL 8126)</name>
    <name type="common">Thielavia terrestris</name>
    <dbReference type="NCBI Taxonomy" id="578455"/>
    <lineage>
        <taxon>Eukaryota</taxon>
        <taxon>Fungi</taxon>
        <taxon>Dikarya</taxon>
        <taxon>Ascomycota</taxon>
        <taxon>Pezizomycotina</taxon>
        <taxon>Sordariomycetes</taxon>
        <taxon>Sordariomycetidae</taxon>
        <taxon>Sordariales</taxon>
        <taxon>Chaetomiaceae</taxon>
        <taxon>Thermothielavioides</taxon>
        <taxon>Thermothielavioides terrestris</taxon>
    </lineage>
</organism>
<dbReference type="AlphaFoldDB" id="G2RCE2"/>
<gene>
    <name evidence="2" type="ORF">THITE_2171384</name>
</gene>
<protein>
    <submittedName>
        <fullName evidence="2">Uncharacterized protein</fullName>
    </submittedName>
</protein>
<evidence type="ECO:0000313" key="3">
    <source>
        <dbReference type="Proteomes" id="UP000008181"/>
    </source>
</evidence>
<feature type="region of interest" description="Disordered" evidence="1">
    <location>
        <begin position="27"/>
        <end position="73"/>
    </location>
</feature>
<dbReference type="HOGENOM" id="CLU_2706541_0_0_1"/>
<sequence length="73" mass="7006">MSEAGGVGAATAPASAGPAVVLAASLGGGWGAAAPPRPSTGEDRMNIAQPTAAKTPQPRPGERFGLPSNPRGS</sequence>
<name>G2RCE2_THETT</name>
<dbReference type="EMBL" id="CP003013">
    <property type="protein sequence ID" value="AEO70577.1"/>
    <property type="molecule type" value="Genomic_DNA"/>
</dbReference>
<evidence type="ECO:0000313" key="2">
    <source>
        <dbReference type="EMBL" id="AEO70577.1"/>
    </source>
</evidence>
<proteinExistence type="predicted"/>